<organism evidence="1 2">
    <name type="scientific">Entomobacter blattae</name>
    <dbReference type="NCBI Taxonomy" id="2762277"/>
    <lineage>
        <taxon>Bacteria</taxon>
        <taxon>Pseudomonadati</taxon>
        <taxon>Pseudomonadota</taxon>
        <taxon>Alphaproteobacteria</taxon>
        <taxon>Acetobacterales</taxon>
        <taxon>Acetobacteraceae</taxon>
        <taxon>Entomobacter</taxon>
    </lineage>
</organism>
<accession>A0A7H1NUE8</accession>
<evidence type="ECO:0000313" key="1">
    <source>
        <dbReference type="EMBL" id="QNT79408.1"/>
    </source>
</evidence>
<dbReference type="Proteomes" id="UP000516349">
    <property type="component" value="Chromosome"/>
</dbReference>
<reference evidence="1 2" key="1">
    <citation type="submission" date="2020-08" db="EMBL/GenBank/DDBJ databases">
        <title>Complete genome sequence of Entomobacter blattae G55GP.</title>
        <authorList>
            <person name="Poehlein A."/>
            <person name="Guzman J."/>
            <person name="Daniel R."/>
            <person name="Vilcinskas A."/>
        </authorList>
    </citation>
    <scope>NUCLEOTIDE SEQUENCE [LARGE SCALE GENOMIC DNA]</scope>
    <source>
        <strain evidence="1 2">G55GP</strain>
    </source>
</reference>
<dbReference type="KEGG" id="ebla:JGUZn3_22070"/>
<sequence length="97" mass="10949">MNEGRQHAFPLEVWFDTNKTFESCIYAAFAALSFPEESFWCVMKNGHYVFFTYLGKIKNRRVFQSTRICQESDLSPEILKTAIALLGPFGGGASNGL</sequence>
<keyword evidence="2" id="KW-1185">Reference proteome</keyword>
<gene>
    <name evidence="1" type="ORF">JGUZn3_22070</name>
</gene>
<protein>
    <submittedName>
        <fullName evidence="1">Uncharacterized protein</fullName>
    </submittedName>
</protein>
<dbReference type="EMBL" id="CP060244">
    <property type="protein sequence ID" value="QNT79408.1"/>
    <property type="molecule type" value="Genomic_DNA"/>
</dbReference>
<dbReference type="AlphaFoldDB" id="A0A7H1NUE8"/>
<proteinExistence type="predicted"/>
<name>A0A7H1NUE8_9PROT</name>
<evidence type="ECO:0000313" key="2">
    <source>
        <dbReference type="Proteomes" id="UP000516349"/>
    </source>
</evidence>